<sequence length="79" mass="8826">MSLLKRLQSLLNPVRTFALVDQQGVCRALRQSAQLPQGAQWVEIEEYSLSLLSRPLPLNARRRASQQADKHCAAVTARA</sequence>
<accession>A0ABZ2RKH6</accession>
<evidence type="ECO:0000313" key="2">
    <source>
        <dbReference type="Proteomes" id="UP001476583"/>
    </source>
</evidence>
<reference evidence="1 2" key="1">
    <citation type="submission" date="2024-03" db="EMBL/GenBank/DDBJ databases">
        <title>Complete genome of BD2.</title>
        <authorList>
            <person name="Cao G."/>
        </authorList>
    </citation>
    <scope>NUCLEOTIDE SEQUENCE [LARGE SCALE GENOMIC DNA]</scope>
    <source>
        <strain evidence="1 2">BD2</strain>
    </source>
</reference>
<gene>
    <name evidence="1" type="ORF">WG219_05375</name>
</gene>
<organism evidence="1 2">
    <name type="scientific">Ectopseudomonas mendocina</name>
    <name type="common">Pseudomonas mendocina</name>
    <dbReference type="NCBI Taxonomy" id="300"/>
    <lineage>
        <taxon>Bacteria</taxon>
        <taxon>Pseudomonadati</taxon>
        <taxon>Pseudomonadota</taxon>
        <taxon>Gammaproteobacteria</taxon>
        <taxon>Pseudomonadales</taxon>
        <taxon>Pseudomonadaceae</taxon>
        <taxon>Ectopseudomonas</taxon>
    </lineage>
</organism>
<keyword evidence="2" id="KW-1185">Reference proteome</keyword>
<dbReference type="EMBL" id="CP148074">
    <property type="protein sequence ID" value="WXL26905.1"/>
    <property type="molecule type" value="Genomic_DNA"/>
</dbReference>
<name>A0ABZ2RKH6_ECTME</name>
<proteinExistence type="predicted"/>
<protein>
    <submittedName>
        <fullName evidence="1">Uncharacterized protein</fullName>
    </submittedName>
</protein>
<dbReference type="Proteomes" id="UP001476583">
    <property type="component" value="Chromosome"/>
</dbReference>
<evidence type="ECO:0000313" key="1">
    <source>
        <dbReference type="EMBL" id="WXL26905.1"/>
    </source>
</evidence>